<comment type="similarity">
    <text evidence="6">Belongs to the carbohydrate kinase PfkB family. LacC subfamily.</text>
</comment>
<keyword evidence="3 6" id="KW-0547">Nucleotide-binding</keyword>
<comment type="pathway">
    <text evidence="6">Carbohydrate metabolism; D-tagatose 6-phosphate degradation; D-glyceraldehyde 3-phosphate and glycerone phosphate from D-tagatose 6-phosphate: step 1/2.</text>
</comment>
<dbReference type="InterPro" id="IPR017583">
    <property type="entry name" value="Tagatose/fructose_Pkinase"/>
</dbReference>
<evidence type="ECO:0000256" key="5">
    <source>
        <dbReference type="ARBA" id="ARBA00022840"/>
    </source>
</evidence>
<evidence type="ECO:0000256" key="3">
    <source>
        <dbReference type="ARBA" id="ARBA00022741"/>
    </source>
</evidence>
<accession>A0ABS6K8M1</accession>
<dbReference type="NCBIfam" id="TIGR03168">
    <property type="entry name" value="1-PFK"/>
    <property type="match status" value="1"/>
</dbReference>
<protein>
    <recommendedName>
        <fullName evidence="6">Tagatose-6-phosphate kinase</fullName>
        <ecNumber evidence="6">2.7.1.144</ecNumber>
    </recommendedName>
</protein>
<reference evidence="8 9" key="1">
    <citation type="submission" date="2021-06" db="EMBL/GenBank/DDBJ databases">
        <title>Description of novel taxa of the family Lachnospiraceae.</title>
        <authorList>
            <person name="Chaplin A.V."/>
            <person name="Sokolova S.R."/>
            <person name="Pikina A.P."/>
            <person name="Korzhanova M."/>
            <person name="Belova V."/>
            <person name="Korostin D."/>
            <person name="Efimov B.A."/>
        </authorList>
    </citation>
    <scope>NUCLEOTIDE SEQUENCE [LARGE SCALE GENOMIC DNA]</scope>
    <source>
        <strain evidence="8 9">ASD4241</strain>
    </source>
</reference>
<dbReference type="CDD" id="cd01164">
    <property type="entry name" value="FruK_PfkB_like"/>
    <property type="match status" value="1"/>
</dbReference>
<dbReference type="Pfam" id="PF00294">
    <property type="entry name" value="PfkB"/>
    <property type="match status" value="1"/>
</dbReference>
<organism evidence="8 9">
    <name type="scientific">Diplocloster modestus</name>
    <dbReference type="NCBI Taxonomy" id="2850322"/>
    <lineage>
        <taxon>Bacteria</taxon>
        <taxon>Bacillati</taxon>
        <taxon>Bacillota</taxon>
        <taxon>Clostridia</taxon>
        <taxon>Lachnospirales</taxon>
        <taxon>Lachnospiraceae</taxon>
        <taxon>Diplocloster</taxon>
    </lineage>
</organism>
<keyword evidence="5 6" id="KW-0067">ATP-binding</keyword>
<keyword evidence="9" id="KW-1185">Reference proteome</keyword>
<evidence type="ECO:0000313" key="8">
    <source>
        <dbReference type="EMBL" id="MBU9726861.1"/>
    </source>
</evidence>
<dbReference type="Gene3D" id="3.40.1190.20">
    <property type="match status" value="1"/>
</dbReference>
<comment type="caution">
    <text evidence="8">The sequence shown here is derived from an EMBL/GenBank/DDBJ whole genome shotgun (WGS) entry which is preliminary data.</text>
</comment>
<keyword evidence="6" id="KW-0423">Lactose metabolism</keyword>
<dbReference type="EMBL" id="JAHQCX010000008">
    <property type="protein sequence ID" value="MBU9726861.1"/>
    <property type="molecule type" value="Genomic_DNA"/>
</dbReference>
<evidence type="ECO:0000313" key="9">
    <source>
        <dbReference type="Proteomes" id="UP001314681"/>
    </source>
</evidence>
<dbReference type="PANTHER" id="PTHR46566:SF1">
    <property type="entry name" value="1-PHOSPHOFRUCTOKINASE"/>
    <property type="match status" value="1"/>
</dbReference>
<dbReference type="PANTHER" id="PTHR46566">
    <property type="entry name" value="1-PHOSPHOFRUCTOKINASE-RELATED"/>
    <property type="match status" value="1"/>
</dbReference>
<dbReference type="PIRSF" id="PIRSF000535">
    <property type="entry name" value="1PFK/6PFK/LacC"/>
    <property type="match status" value="1"/>
</dbReference>
<proteinExistence type="inferred from homology"/>
<evidence type="ECO:0000256" key="1">
    <source>
        <dbReference type="ARBA" id="ARBA00005380"/>
    </source>
</evidence>
<dbReference type="InterPro" id="IPR011611">
    <property type="entry name" value="PfkB_dom"/>
</dbReference>
<name>A0ABS6K8M1_9FIRM</name>
<gene>
    <name evidence="8" type="ORF">KTH90_12635</name>
</gene>
<evidence type="ECO:0000256" key="6">
    <source>
        <dbReference type="PIRNR" id="PIRNR000535"/>
    </source>
</evidence>
<keyword evidence="2 6" id="KW-0808">Transferase</keyword>
<evidence type="ECO:0000259" key="7">
    <source>
        <dbReference type="Pfam" id="PF00294"/>
    </source>
</evidence>
<dbReference type="SUPFAM" id="SSF53613">
    <property type="entry name" value="Ribokinase-like"/>
    <property type="match status" value="1"/>
</dbReference>
<comment type="similarity">
    <text evidence="1">Belongs to the carbohydrate kinase pfkB family.</text>
</comment>
<evidence type="ECO:0000256" key="4">
    <source>
        <dbReference type="ARBA" id="ARBA00022777"/>
    </source>
</evidence>
<evidence type="ECO:0000256" key="2">
    <source>
        <dbReference type="ARBA" id="ARBA00022679"/>
    </source>
</evidence>
<sequence length="310" mass="34664">MINTVTLNPAVDRILYIPSFTRNITNRIRSTKDYLGGKGTHVSINLKLLNTASRAFGIAYGDTGKKVIQFLKDFQIDVQFIYEDKGETRTNYLVIEDTNDCSIIADRGMDLAEGILERLIHQMRMNLKEEDYLVLSGDASNCSDPMVYNRIMKELSDKRLRVFLDTSGESLMECIRSSPYLIKPNLDELSYISKKNLSGDEEIIQALKELDPYQVEIIAVSLGGDGSLVKYRDEFYRVYPPRVRVSNTIGCGDCYLAGLVYGIHEGKNIAETLRIATAASAAAAESNTSVGFDTDRAKQLENLVTIKKLA</sequence>
<comment type="catalytic activity">
    <reaction evidence="6">
        <text>D-tagatofuranose 6-phosphate + ATP = D-tagatofuranose 1,6-bisphosphate + ADP + H(+)</text>
        <dbReference type="Rhea" id="RHEA:12420"/>
        <dbReference type="ChEBI" id="CHEBI:15378"/>
        <dbReference type="ChEBI" id="CHEBI:30616"/>
        <dbReference type="ChEBI" id="CHEBI:58694"/>
        <dbReference type="ChEBI" id="CHEBI:58695"/>
        <dbReference type="ChEBI" id="CHEBI:456216"/>
        <dbReference type="EC" id="2.7.1.144"/>
    </reaction>
</comment>
<dbReference type="InterPro" id="IPR029056">
    <property type="entry name" value="Ribokinase-like"/>
</dbReference>
<dbReference type="RefSeq" id="WP_158354224.1">
    <property type="nucleotide sequence ID" value="NZ_JAHQCX010000008.1"/>
</dbReference>
<dbReference type="EC" id="2.7.1.144" evidence="6"/>
<keyword evidence="4" id="KW-0418">Kinase</keyword>
<dbReference type="Proteomes" id="UP001314681">
    <property type="component" value="Unassembled WGS sequence"/>
</dbReference>
<feature type="domain" description="Carbohydrate kinase PfkB" evidence="7">
    <location>
        <begin position="12"/>
        <end position="286"/>
    </location>
</feature>